<evidence type="ECO:0000256" key="1">
    <source>
        <dbReference type="SAM" id="MobiDB-lite"/>
    </source>
</evidence>
<keyword evidence="3" id="KW-1185">Reference proteome</keyword>
<comment type="caution">
    <text evidence="2">The sequence shown here is derived from an EMBL/GenBank/DDBJ whole genome shotgun (WGS) entry which is preliminary data.</text>
</comment>
<evidence type="ECO:0000313" key="3">
    <source>
        <dbReference type="Proteomes" id="UP001352852"/>
    </source>
</evidence>
<proteinExistence type="predicted"/>
<dbReference type="Proteomes" id="UP001352852">
    <property type="component" value="Unassembled WGS sequence"/>
</dbReference>
<dbReference type="EMBL" id="JAHUTJ010000852">
    <property type="protein sequence ID" value="MED6264193.1"/>
    <property type="molecule type" value="Genomic_DNA"/>
</dbReference>
<accession>A0ABU7CRP7</accession>
<gene>
    <name evidence="2" type="ORF">CHARACLAT_012352</name>
</gene>
<evidence type="ECO:0000313" key="2">
    <source>
        <dbReference type="EMBL" id="MED6264193.1"/>
    </source>
</evidence>
<feature type="region of interest" description="Disordered" evidence="1">
    <location>
        <begin position="53"/>
        <end position="102"/>
    </location>
</feature>
<organism evidence="2 3">
    <name type="scientific">Characodon lateralis</name>
    <dbReference type="NCBI Taxonomy" id="208331"/>
    <lineage>
        <taxon>Eukaryota</taxon>
        <taxon>Metazoa</taxon>
        <taxon>Chordata</taxon>
        <taxon>Craniata</taxon>
        <taxon>Vertebrata</taxon>
        <taxon>Euteleostomi</taxon>
        <taxon>Actinopterygii</taxon>
        <taxon>Neopterygii</taxon>
        <taxon>Teleostei</taxon>
        <taxon>Neoteleostei</taxon>
        <taxon>Acanthomorphata</taxon>
        <taxon>Ovalentaria</taxon>
        <taxon>Atherinomorphae</taxon>
        <taxon>Cyprinodontiformes</taxon>
        <taxon>Goodeidae</taxon>
        <taxon>Characodon</taxon>
    </lineage>
</organism>
<protein>
    <submittedName>
        <fullName evidence="2">Uncharacterized protein</fullName>
    </submittedName>
</protein>
<sequence length="102" mass="10534">MLTADIFSLYHHSEAAAFQGQRTAEEKQADLFQIVAERLSVYVLLPVAEARQSPGASAAKAPPVGTGAASPAQAGQRKTAEPGTKKAAAPLPKVPFGSGKYG</sequence>
<reference evidence="2 3" key="1">
    <citation type="submission" date="2021-06" db="EMBL/GenBank/DDBJ databases">
        <authorList>
            <person name="Palmer J.M."/>
        </authorList>
    </citation>
    <scope>NUCLEOTIDE SEQUENCE [LARGE SCALE GENOMIC DNA]</scope>
    <source>
        <strain evidence="2 3">CL_MEX2019</strain>
        <tissue evidence="2">Muscle</tissue>
    </source>
</reference>
<name>A0ABU7CRP7_9TELE</name>